<gene>
    <name evidence="5" type="ORF">CLI71_07000</name>
</gene>
<keyword evidence="2" id="KW-0540">Nuclease</keyword>
<proteinExistence type="predicted"/>
<evidence type="ECO:0000313" key="6">
    <source>
        <dbReference type="Proteomes" id="UP000219058"/>
    </source>
</evidence>
<evidence type="ECO:0000256" key="3">
    <source>
        <dbReference type="ARBA" id="ARBA00022801"/>
    </source>
</evidence>
<dbReference type="GO" id="GO:0004518">
    <property type="term" value="F:nuclease activity"/>
    <property type="evidence" value="ECO:0007669"/>
    <property type="project" value="UniProtKB-KW"/>
</dbReference>
<protein>
    <submittedName>
        <fullName evidence="5">Nuclease</fullName>
    </submittedName>
</protein>
<dbReference type="Pfam" id="PF08774">
    <property type="entry name" value="VRR_NUC"/>
    <property type="match status" value="1"/>
</dbReference>
<organism evidence="5 6">
    <name type="scientific">Prevotella intermedia</name>
    <dbReference type="NCBI Taxonomy" id="28131"/>
    <lineage>
        <taxon>Bacteria</taxon>
        <taxon>Pseudomonadati</taxon>
        <taxon>Bacteroidota</taxon>
        <taxon>Bacteroidia</taxon>
        <taxon>Bacteroidales</taxon>
        <taxon>Prevotellaceae</taxon>
        <taxon>Prevotella</taxon>
    </lineage>
</organism>
<dbReference type="Proteomes" id="UP000219058">
    <property type="component" value="Unassembled WGS sequence"/>
</dbReference>
<keyword evidence="3" id="KW-0378">Hydrolase</keyword>
<dbReference type="AlphaFoldDB" id="A0A2A6EEP1"/>
<evidence type="ECO:0000313" key="5">
    <source>
        <dbReference type="EMBL" id="PDP60167.1"/>
    </source>
</evidence>
<feature type="domain" description="VRR-NUC" evidence="4">
    <location>
        <begin position="21"/>
        <end position="123"/>
    </location>
</feature>
<dbReference type="EMBL" id="NSLY01000016">
    <property type="protein sequence ID" value="PDP60167.1"/>
    <property type="molecule type" value="Genomic_DNA"/>
</dbReference>
<dbReference type="InterPro" id="IPR014883">
    <property type="entry name" value="VRR_NUC"/>
</dbReference>
<name>A0A2A6EEP1_PREIN</name>
<evidence type="ECO:0000256" key="1">
    <source>
        <dbReference type="ARBA" id="ARBA00001946"/>
    </source>
</evidence>
<dbReference type="SMART" id="SM00990">
    <property type="entry name" value="VRR_NUC"/>
    <property type="match status" value="1"/>
</dbReference>
<evidence type="ECO:0000256" key="2">
    <source>
        <dbReference type="ARBA" id="ARBA00022722"/>
    </source>
</evidence>
<dbReference type="Gene3D" id="3.40.1350.10">
    <property type="match status" value="1"/>
</dbReference>
<accession>A0A2A6EEP1</accession>
<sequence>MRLTFEQALAQQKAKRKSPSNEEHRIQCSCVRWFNLKHRKLQGRLFAVPNGGKRDARTAAILKEEGVVAGVADLILLIPNRFYGALLIEMKTAKGKQSTSQKQWQKLVTEQGEYKYVVCHSLDEFINEVEDYLKYYE</sequence>
<evidence type="ECO:0000259" key="4">
    <source>
        <dbReference type="SMART" id="SM00990"/>
    </source>
</evidence>
<comment type="cofactor">
    <cofactor evidence="1">
        <name>Mg(2+)</name>
        <dbReference type="ChEBI" id="CHEBI:18420"/>
    </cofactor>
</comment>
<reference evidence="5 6" key="1">
    <citation type="submission" date="2017-09" db="EMBL/GenBank/DDBJ databases">
        <title>Phase variable restriction modification systems are present in the genome sequences of periodontal pathogens Prevotella intermedia, Tannerella forsythia and Porphyromonas gingivalis.</title>
        <authorList>
            <person name="Haigh R.D."/>
            <person name="Crawford L."/>
            <person name="Ralph J."/>
            <person name="Wanford J."/>
            <person name="Vartoukian S.R."/>
            <person name="Hijazib K."/>
            <person name="Wade W."/>
            <person name="Oggioni M.R."/>
        </authorList>
    </citation>
    <scope>NUCLEOTIDE SEQUENCE [LARGE SCALE GENOMIC DNA]</scope>
    <source>
        <strain evidence="5 6">WW2834</strain>
    </source>
</reference>
<dbReference type="RefSeq" id="WP_097550239.1">
    <property type="nucleotide sequence ID" value="NZ_NSLY01000016.1"/>
</dbReference>
<comment type="caution">
    <text evidence="5">The sequence shown here is derived from an EMBL/GenBank/DDBJ whole genome shotgun (WGS) entry which is preliminary data.</text>
</comment>
<dbReference type="GO" id="GO:0003676">
    <property type="term" value="F:nucleic acid binding"/>
    <property type="evidence" value="ECO:0007669"/>
    <property type="project" value="InterPro"/>
</dbReference>
<dbReference type="GO" id="GO:0016788">
    <property type="term" value="F:hydrolase activity, acting on ester bonds"/>
    <property type="evidence" value="ECO:0007669"/>
    <property type="project" value="InterPro"/>
</dbReference>
<dbReference type="InterPro" id="IPR011856">
    <property type="entry name" value="tRNA_endonuc-like_dom_sf"/>
</dbReference>